<comment type="caution">
    <text evidence="1">The sequence shown here is derived from an EMBL/GenBank/DDBJ whole genome shotgun (WGS) entry which is preliminary data.</text>
</comment>
<gene>
    <name evidence="1" type="ORF">O6H91_07G066200</name>
</gene>
<dbReference type="EMBL" id="CM055098">
    <property type="protein sequence ID" value="KAJ7549741.1"/>
    <property type="molecule type" value="Genomic_DNA"/>
</dbReference>
<evidence type="ECO:0000313" key="1">
    <source>
        <dbReference type="EMBL" id="KAJ7549741.1"/>
    </source>
</evidence>
<keyword evidence="2" id="KW-1185">Reference proteome</keyword>
<dbReference type="Proteomes" id="UP001162992">
    <property type="component" value="Chromosome 7"/>
</dbReference>
<evidence type="ECO:0000313" key="2">
    <source>
        <dbReference type="Proteomes" id="UP001162992"/>
    </source>
</evidence>
<protein>
    <submittedName>
        <fullName evidence="1">Uncharacterized protein</fullName>
    </submittedName>
</protein>
<accession>A0ACC2D668</accession>
<organism evidence="1 2">
    <name type="scientific">Diphasiastrum complanatum</name>
    <name type="common">Issler's clubmoss</name>
    <name type="synonym">Lycopodium complanatum</name>
    <dbReference type="NCBI Taxonomy" id="34168"/>
    <lineage>
        <taxon>Eukaryota</taxon>
        <taxon>Viridiplantae</taxon>
        <taxon>Streptophyta</taxon>
        <taxon>Embryophyta</taxon>
        <taxon>Tracheophyta</taxon>
        <taxon>Lycopodiopsida</taxon>
        <taxon>Lycopodiales</taxon>
        <taxon>Lycopodiaceae</taxon>
        <taxon>Lycopodioideae</taxon>
        <taxon>Diphasiastrum</taxon>
    </lineage>
</organism>
<reference evidence="2" key="1">
    <citation type="journal article" date="2024" name="Proc. Natl. Acad. Sci. U.S.A.">
        <title>Extraordinary preservation of gene collinearity over three hundred million years revealed in homosporous lycophytes.</title>
        <authorList>
            <person name="Li C."/>
            <person name="Wickell D."/>
            <person name="Kuo L.Y."/>
            <person name="Chen X."/>
            <person name="Nie B."/>
            <person name="Liao X."/>
            <person name="Peng D."/>
            <person name="Ji J."/>
            <person name="Jenkins J."/>
            <person name="Williams M."/>
            <person name="Shu S."/>
            <person name="Plott C."/>
            <person name="Barry K."/>
            <person name="Rajasekar S."/>
            <person name="Grimwood J."/>
            <person name="Han X."/>
            <person name="Sun S."/>
            <person name="Hou Z."/>
            <person name="He W."/>
            <person name="Dai G."/>
            <person name="Sun C."/>
            <person name="Schmutz J."/>
            <person name="Leebens-Mack J.H."/>
            <person name="Li F.W."/>
            <person name="Wang L."/>
        </authorList>
    </citation>
    <scope>NUCLEOTIDE SEQUENCE [LARGE SCALE GENOMIC DNA]</scope>
    <source>
        <strain evidence="2">cv. PW_Plant_1</strain>
    </source>
</reference>
<name>A0ACC2D668_DIPCM</name>
<sequence length="117" mass="13419">MEKVRPTLERWKNLQANMAGRALVLKHLIMPKIVYFLSCWYPSNSDLGRLGALCRNFLWSSNFERKGYVGVAWSTCTFPKEFGGLGLSDIKLVASRNIARWLVRKVERSKGIWASLL</sequence>
<proteinExistence type="predicted"/>